<accession>A0A087TTM7</accession>
<evidence type="ECO:0000313" key="2">
    <source>
        <dbReference type="Proteomes" id="UP000054359"/>
    </source>
</evidence>
<sequence length="86" mass="10045">MILPTAQLLQHIGILPIRVFLGHASQRFRVQHGSFFCSQEIIMQLVNKINKQNIFPKPCILFLMKINLPEQKSSVFCLFFSVKDKW</sequence>
<organism evidence="1 2">
    <name type="scientific">Stegodyphus mimosarum</name>
    <name type="common">African social velvet spider</name>
    <dbReference type="NCBI Taxonomy" id="407821"/>
    <lineage>
        <taxon>Eukaryota</taxon>
        <taxon>Metazoa</taxon>
        <taxon>Ecdysozoa</taxon>
        <taxon>Arthropoda</taxon>
        <taxon>Chelicerata</taxon>
        <taxon>Arachnida</taxon>
        <taxon>Araneae</taxon>
        <taxon>Araneomorphae</taxon>
        <taxon>Entelegynae</taxon>
        <taxon>Eresoidea</taxon>
        <taxon>Eresidae</taxon>
        <taxon>Stegodyphus</taxon>
    </lineage>
</organism>
<keyword evidence="2" id="KW-1185">Reference proteome</keyword>
<dbReference type="EMBL" id="KK116687">
    <property type="protein sequence ID" value="KFM68466.1"/>
    <property type="molecule type" value="Genomic_DNA"/>
</dbReference>
<protein>
    <submittedName>
        <fullName evidence="1">Uncharacterized protein</fullName>
    </submittedName>
</protein>
<reference evidence="1 2" key="1">
    <citation type="submission" date="2013-11" db="EMBL/GenBank/DDBJ databases">
        <title>Genome sequencing of Stegodyphus mimosarum.</title>
        <authorList>
            <person name="Bechsgaard J."/>
        </authorList>
    </citation>
    <scope>NUCLEOTIDE SEQUENCE [LARGE SCALE GENOMIC DNA]</scope>
</reference>
<proteinExistence type="predicted"/>
<dbReference type="Proteomes" id="UP000054359">
    <property type="component" value="Unassembled WGS sequence"/>
</dbReference>
<name>A0A087TTM7_STEMI</name>
<gene>
    <name evidence="1" type="ORF">X975_17228</name>
</gene>
<feature type="non-terminal residue" evidence="1">
    <location>
        <position position="86"/>
    </location>
</feature>
<dbReference type="AlphaFoldDB" id="A0A087TTM7"/>
<evidence type="ECO:0000313" key="1">
    <source>
        <dbReference type="EMBL" id="KFM68466.1"/>
    </source>
</evidence>